<accession>A0A2T9Y3K6</accession>
<keyword evidence="1" id="KW-0175">Coiled coil</keyword>
<evidence type="ECO:0000256" key="1">
    <source>
        <dbReference type="SAM" id="Coils"/>
    </source>
</evidence>
<organism evidence="3 4">
    <name type="scientific">Furculomyces boomerangus</name>
    <dbReference type="NCBI Taxonomy" id="61424"/>
    <lineage>
        <taxon>Eukaryota</taxon>
        <taxon>Fungi</taxon>
        <taxon>Fungi incertae sedis</taxon>
        <taxon>Zoopagomycota</taxon>
        <taxon>Kickxellomycotina</taxon>
        <taxon>Harpellomycetes</taxon>
        <taxon>Harpellales</taxon>
        <taxon>Harpellaceae</taxon>
        <taxon>Furculomyces</taxon>
    </lineage>
</organism>
<dbReference type="AlphaFoldDB" id="A0A2T9Y3K6"/>
<dbReference type="Proteomes" id="UP000245699">
    <property type="component" value="Unassembled WGS sequence"/>
</dbReference>
<keyword evidence="4" id="KW-1185">Reference proteome</keyword>
<name>A0A2T9Y3K6_9FUNG</name>
<evidence type="ECO:0000313" key="3">
    <source>
        <dbReference type="EMBL" id="PVU86911.1"/>
    </source>
</evidence>
<comment type="caution">
    <text evidence="3">The sequence shown here is derived from an EMBL/GenBank/DDBJ whole genome shotgun (WGS) entry which is preliminary data.</text>
</comment>
<protein>
    <submittedName>
        <fullName evidence="3">Uncharacterized protein</fullName>
    </submittedName>
</protein>
<sequence>MDCPQSDNDTQPDNNVIKNISKFKETIVSTSKLISIFTEKSKELESTKADLSNANSQISNLKTIINSQQKNIEAKILALSSLKAAETRNTTQISSLKQKVLELSAQNSTLSENISKLKDVPQKSPVSDDSSSKLLSSLKTENDKLKSTLLILRTKLQDSQKLVQSKESLLSAEKSSFQKQILSLKTLHSSQINQKTLEIEKLQDRITELELEFELNKRNEEHEKNTPNQTSDQKPYNQINNDYLSPTSNINIQNFDSDILSPSFDSLFGDGMEASFPKLMNEQNISEKLPIGNTSPTKSINKTQACNYLYQPISPTVTSKLELQQQSISSLEEKIVNLSTIFNSFISELPAIISKNIQTSINQKSQTLENIDKNITETNTTNDLPFSIVNPPSIAPKKVSTIEPPTNQTPIEIVNTGILSKPQSTQLYQKPDVQPTTSNSVSYRFDKNREINDTEITGKKRANTIQEKTNSPKKQRTIQLLKELHVLPKTEKSSRIKQKPTKKMDLAGTNVEPFVSTTVNDKDTMIKMLVDKSVSETKRSQLLFSIVERYPEDLLKLINDSKVNIPKIKHTFVFDNLVEYLNRVGEPTGKPTNGLDQERLKSELLKDLSIFERISISNVQDFDGCIPRNEYIISKYISKTCKLNKMDNNLVKQMVNFVSRMQVSTFSHVYMGMCRIIGTYCFLSGNSERILVHIYDLLATMSDNPLVFPLVANLALFYKTSNKHKMLKTGNLFYCSTNTILQLVYNKFSEFVDDTCAKKYYVAFSDFPWTTLQQTGVANDSQILCVAESLNEYILSNKEFSDKEKFWLVLIDKLVNIYTS</sequence>
<feature type="region of interest" description="Disordered" evidence="2">
    <location>
        <begin position="217"/>
        <end position="237"/>
    </location>
</feature>
<gene>
    <name evidence="3" type="ORF">BB559_006334</name>
</gene>
<dbReference type="EMBL" id="MBFT01000825">
    <property type="protein sequence ID" value="PVU86911.1"/>
    <property type="molecule type" value="Genomic_DNA"/>
</dbReference>
<evidence type="ECO:0000313" key="4">
    <source>
        <dbReference type="Proteomes" id="UP000245699"/>
    </source>
</evidence>
<evidence type="ECO:0000256" key="2">
    <source>
        <dbReference type="SAM" id="MobiDB-lite"/>
    </source>
</evidence>
<reference evidence="3 4" key="1">
    <citation type="journal article" date="2018" name="MBio">
        <title>Comparative Genomics Reveals the Core Gene Toolbox for the Fungus-Insect Symbiosis.</title>
        <authorList>
            <person name="Wang Y."/>
            <person name="Stata M."/>
            <person name="Wang W."/>
            <person name="Stajich J.E."/>
            <person name="White M.M."/>
            <person name="Moncalvo J.M."/>
        </authorList>
    </citation>
    <scope>NUCLEOTIDE SEQUENCE [LARGE SCALE GENOMIC DNA]</scope>
    <source>
        <strain evidence="3 4">AUS-77-4</strain>
    </source>
</reference>
<feature type="coiled-coil region" evidence="1">
    <location>
        <begin position="44"/>
        <end position="113"/>
    </location>
</feature>
<feature type="compositionally biased region" description="Polar residues" evidence="2">
    <location>
        <begin position="226"/>
        <end position="237"/>
    </location>
</feature>
<proteinExistence type="predicted"/>